<gene>
    <name evidence="1" type="ORF">SAMN02746064_01771</name>
</gene>
<evidence type="ECO:0008006" key="3">
    <source>
        <dbReference type="Google" id="ProtNLM"/>
    </source>
</evidence>
<evidence type="ECO:0000313" key="2">
    <source>
        <dbReference type="Proteomes" id="UP000184251"/>
    </source>
</evidence>
<organism evidence="1 2">
    <name type="scientific">Alkalibacter saccharofermentans DSM 14828</name>
    <dbReference type="NCBI Taxonomy" id="1120975"/>
    <lineage>
        <taxon>Bacteria</taxon>
        <taxon>Bacillati</taxon>
        <taxon>Bacillota</taxon>
        <taxon>Clostridia</taxon>
        <taxon>Eubacteriales</taxon>
        <taxon>Eubacteriaceae</taxon>
        <taxon>Alkalibacter</taxon>
    </lineage>
</organism>
<dbReference type="Proteomes" id="UP000184251">
    <property type="component" value="Unassembled WGS sequence"/>
</dbReference>
<keyword evidence="2" id="KW-1185">Reference proteome</keyword>
<dbReference type="EMBL" id="FQTU01000013">
    <property type="protein sequence ID" value="SHF05603.1"/>
    <property type="molecule type" value="Genomic_DNA"/>
</dbReference>
<proteinExistence type="predicted"/>
<protein>
    <recommendedName>
        <fullName evidence="3">Homeodomain-like domain-containing protein</fullName>
    </recommendedName>
</protein>
<reference evidence="1 2" key="1">
    <citation type="submission" date="2016-11" db="EMBL/GenBank/DDBJ databases">
        <authorList>
            <person name="Jaros S."/>
            <person name="Januszkiewicz K."/>
            <person name="Wedrychowicz H."/>
        </authorList>
    </citation>
    <scope>NUCLEOTIDE SEQUENCE [LARGE SCALE GENOMIC DNA]</scope>
    <source>
        <strain evidence="1 2">DSM 14828</strain>
    </source>
</reference>
<feature type="non-terminal residue" evidence="1">
    <location>
        <position position="68"/>
    </location>
</feature>
<dbReference type="AlphaFoldDB" id="A0A1M4YIY8"/>
<name>A0A1M4YIY8_9FIRM</name>
<sequence length="68" mass="8185">MLTITQINYIRELYFLEGKTYAQISGMTGKNYRTVKRYIEMDDFNEQKHKASRPNKTDELRPIIRGWL</sequence>
<accession>A0A1M4YIY8</accession>
<evidence type="ECO:0000313" key="1">
    <source>
        <dbReference type="EMBL" id="SHF05603.1"/>
    </source>
</evidence>